<evidence type="ECO:0000259" key="1">
    <source>
        <dbReference type="Pfam" id="PF05099"/>
    </source>
</evidence>
<evidence type="ECO:0000313" key="3">
    <source>
        <dbReference type="Proteomes" id="UP000672602"/>
    </source>
</evidence>
<protein>
    <submittedName>
        <fullName evidence="2">Tellurite resistance TerB family protein</fullName>
    </submittedName>
</protein>
<dbReference type="Gene3D" id="1.10.3680.10">
    <property type="entry name" value="TerB-like"/>
    <property type="match status" value="1"/>
</dbReference>
<dbReference type="AlphaFoldDB" id="A0A8J7SNE0"/>
<keyword evidence="3" id="KW-1185">Reference proteome</keyword>
<dbReference type="InterPro" id="IPR029024">
    <property type="entry name" value="TerB-like"/>
</dbReference>
<organism evidence="2 3">
    <name type="scientific">Marivibrio halodurans</name>
    <dbReference type="NCBI Taxonomy" id="2039722"/>
    <lineage>
        <taxon>Bacteria</taxon>
        <taxon>Pseudomonadati</taxon>
        <taxon>Pseudomonadota</taxon>
        <taxon>Alphaproteobacteria</taxon>
        <taxon>Rhodospirillales</taxon>
        <taxon>Rhodospirillaceae</taxon>
        <taxon>Marivibrio</taxon>
    </lineage>
</organism>
<dbReference type="Proteomes" id="UP000672602">
    <property type="component" value="Unassembled WGS sequence"/>
</dbReference>
<dbReference type="SUPFAM" id="SSF158682">
    <property type="entry name" value="TerB-like"/>
    <property type="match status" value="1"/>
</dbReference>
<dbReference type="CDD" id="cd07176">
    <property type="entry name" value="terB"/>
    <property type="match status" value="1"/>
</dbReference>
<accession>A0A8J7SNE0</accession>
<name>A0A8J7SNE0_9PROT</name>
<sequence>MFDTLKKSIEEMLERHRQQPFLDACMASCALVAMADGKVSLSEQSRIDDVLEAIDRLSLFDVHEAIDLFNAYVDGIRENPVKGRKAALDTVERMADDAESGELLVRICLAVSQADGDYARSERDQIIGVCSRLGLLLEDFE</sequence>
<feature type="domain" description="Co-chaperone DjlA N-terminal" evidence="1">
    <location>
        <begin position="23"/>
        <end position="140"/>
    </location>
</feature>
<gene>
    <name evidence="2" type="ORF">KAJ83_11395</name>
</gene>
<comment type="caution">
    <text evidence="2">The sequence shown here is derived from an EMBL/GenBank/DDBJ whole genome shotgun (WGS) entry which is preliminary data.</text>
</comment>
<dbReference type="InterPro" id="IPR007791">
    <property type="entry name" value="DjlA_N"/>
</dbReference>
<proteinExistence type="predicted"/>
<dbReference type="RefSeq" id="WP_210682209.1">
    <property type="nucleotide sequence ID" value="NZ_JAGMWN010000005.1"/>
</dbReference>
<dbReference type="Pfam" id="PF05099">
    <property type="entry name" value="TerB"/>
    <property type="match status" value="1"/>
</dbReference>
<evidence type="ECO:0000313" key="2">
    <source>
        <dbReference type="EMBL" id="MBP5857616.1"/>
    </source>
</evidence>
<dbReference type="EMBL" id="JAGMWN010000005">
    <property type="protein sequence ID" value="MBP5857616.1"/>
    <property type="molecule type" value="Genomic_DNA"/>
</dbReference>
<reference evidence="2" key="1">
    <citation type="submission" date="2021-04" db="EMBL/GenBank/DDBJ databases">
        <authorList>
            <person name="Zhang D.-C."/>
        </authorList>
    </citation>
    <scope>NUCLEOTIDE SEQUENCE</scope>
    <source>
        <strain evidence="2">CGMCC 1.15697</strain>
    </source>
</reference>